<evidence type="ECO:0008006" key="3">
    <source>
        <dbReference type="Google" id="ProtNLM"/>
    </source>
</evidence>
<dbReference type="SUPFAM" id="SSF48403">
    <property type="entry name" value="Ankyrin repeat"/>
    <property type="match status" value="1"/>
</dbReference>
<comment type="caution">
    <text evidence="1">The sequence shown here is derived from an EMBL/GenBank/DDBJ whole genome shotgun (WGS) entry which is preliminary data.</text>
</comment>
<evidence type="ECO:0000313" key="2">
    <source>
        <dbReference type="Proteomes" id="UP000663825"/>
    </source>
</evidence>
<gene>
    <name evidence="1" type="ORF">TIS948_LOCUS17682</name>
</gene>
<dbReference type="InterPro" id="IPR036770">
    <property type="entry name" value="Ankyrin_rpt-contain_sf"/>
</dbReference>
<name>A0A817SCP0_9BILA</name>
<proteinExistence type="predicted"/>
<organism evidence="1 2">
    <name type="scientific">Rotaria socialis</name>
    <dbReference type="NCBI Taxonomy" id="392032"/>
    <lineage>
        <taxon>Eukaryota</taxon>
        <taxon>Metazoa</taxon>
        <taxon>Spiralia</taxon>
        <taxon>Gnathifera</taxon>
        <taxon>Rotifera</taxon>
        <taxon>Eurotatoria</taxon>
        <taxon>Bdelloidea</taxon>
        <taxon>Philodinida</taxon>
        <taxon>Philodinidae</taxon>
        <taxon>Rotaria</taxon>
    </lineage>
</organism>
<sequence>MIKSLLNAGAHIDCVNRYGFTPLMYATGQETKAFLKSRASPTCLKCLCARMIANQRLNTSSIGSATSKLNKFIYRHGSSVIESEHK</sequence>
<reference evidence="1" key="1">
    <citation type="submission" date="2021-02" db="EMBL/GenBank/DDBJ databases">
        <authorList>
            <person name="Nowell W R."/>
        </authorList>
    </citation>
    <scope>NUCLEOTIDE SEQUENCE</scope>
</reference>
<dbReference type="AlphaFoldDB" id="A0A817SCP0"/>
<dbReference type="Proteomes" id="UP000663825">
    <property type="component" value="Unassembled WGS sequence"/>
</dbReference>
<dbReference type="InterPro" id="IPR002110">
    <property type="entry name" value="Ankyrin_rpt"/>
</dbReference>
<dbReference type="EMBL" id="CAJNXB010003049">
    <property type="protein sequence ID" value="CAF3292977.1"/>
    <property type="molecule type" value="Genomic_DNA"/>
</dbReference>
<protein>
    <recommendedName>
        <fullName evidence="3">Ankyrin repeat protein</fullName>
    </recommendedName>
</protein>
<accession>A0A817SCP0</accession>
<dbReference type="Gene3D" id="1.25.40.20">
    <property type="entry name" value="Ankyrin repeat-containing domain"/>
    <property type="match status" value="1"/>
</dbReference>
<evidence type="ECO:0000313" key="1">
    <source>
        <dbReference type="EMBL" id="CAF3292977.1"/>
    </source>
</evidence>
<dbReference type="OrthoDB" id="3246549at2759"/>
<dbReference type="Pfam" id="PF13637">
    <property type="entry name" value="Ank_4"/>
    <property type="match status" value="1"/>
</dbReference>